<dbReference type="EMBL" id="APAU02000091">
    <property type="protein sequence ID" value="EUB57189.1"/>
    <property type="molecule type" value="Genomic_DNA"/>
</dbReference>
<dbReference type="RefSeq" id="XP_024348385.1">
    <property type="nucleotide sequence ID" value="XM_024497187.1"/>
</dbReference>
<dbReference type="GeneID" id="36343653"/>
<dbReference type="AlphaFoldDB" id="W6UUV2"/>
<protein>
    <submittedName>
        <fullName evidence="1">Uncharacterized protein</fullName>
    </submittedName>
</protein>
<dbReference type="KEGG" id="egl:EGR_07938"/>
<keyword evidence="2" id="KW-1185">Reference proteome</keyword>
<dbReference type="CTD" id="36343653"/>
<reference evidence="1 2" key="1">
    <citation type="journal article" date="2013" name="Nat. Genet.">
        <title>The genome of the hydatid tapeworm Echinococcus granulosus.</title>
        <authorList>
            <person name="Zheng H."/>
            <person name="Zhang W."/>
            <person name="Zhang L."/>
            <person name="Zhang Z."/>
            <person name="Li J."/>
            <person name="Lu G."/>
            <person name="Zhu Y."/>
            <person name="Wang Y."/>
            <person name="Huang Y."/>
            <person name="Liu J."/>
            <person name="Kang H."/>
            <person name="Chen J."/>
            <person name="Wang L."/>
            <person name="Chen A."/>
            <person name="Yu S."/>
            <person name="Gao Z."/>
            <person name="Jin L."/>
            <person name="Gu W."/>
            <person name="Wang Z."/>
            <person name="Zhao L."/>
            <person name="Shi B."/>
            <person name="Wen H."/>
            <person name="Lin R."/>
            <person name="Jones M.K."/>
            <person name="Brejova B."/>
            <person name="Vinar T."/>
            <person name="Zhao G."/>
            <person name="McManus D.P."/>
            <person name="Chen Z."/>
            <person name="Zhou Y."/>
            <person name="Wang S."/>
        </authorList>
    </citation>
    <scope>NUCLEOTIDE SEQUENCE [LARGE SCALE GENOMIC DNA]</scope>
</reference>
<evidence type="ECO:0000313" key="1">
    <source>
        <dbReference type="EMBL" id="EUB57189.1"/>
    </source>
</evidence>
<evidence type="ECO:0000313" key="2">
    <source>
        <dbReference type="Proteomes" id="UP000019149"/>
    </source>
</evidence>
<dbReference type="Proteomes" id="UP000019149">
    <property type="component" value="Unassembled WGS sequence"/>
</dbReference>
<comment type="caution">
    <text evidence="1">The sequence shown here is derived from an EMBL/GenBank/DDBJ whole genome shotgun (WGS) entry which is preliminary data.</text>
</comment>
<proteinExistence type="predicted"/>
<gene>
    <name evidence="1" type="ORF">EGR_07938</name>
</gene>
<organism evidence="1 2">
    <name type="scientific">Echinococcus granulosus</name>
    <name type="common">Hydatid tapeworm</name>
    <dbReference type="NCBI Taxonomy" id="6210"/>
    <lineage>
        <taxon>Eukaryota</taxon>
        <taxon>Metazoa</taxon>
        <taxon>Spiralia</taxon>
        <taxon>Lophotrochozoa</taxon>
        <taxon>Platyhelminthes</taxon>
        <taxon>Cestoda</taxon>
        <taxon>Eucestoda</taxon>
        <taxon>Cyclophyllidea</taxon>
        <taxon>Taeniidae</taxon>
        <taxon>Echinococcus</taxon>
        <taxon>Echinococcus granulosus group</taxon>
    </lineage>
</organism>
<accession>W6UUV2</accession>
<sequence length="206" mass="23419">MQINCSSKKGIYSFGNRKNQNQDYFVFDFILQNKPFLKYNYFNRLLISKYQVFFKNPSEKPTNGPGIRHLKPSNIVCPLNYLLLGGGNSICLWIWKSKAFTNNFCSFGSSLFISLTTNIESKIQEIHQQALKRQLPTTVASFLYQTKVSFTQPKATFEVVVGGRRHSATYPGVPSSHEGTLMKANAKANLFTFKLMTHQQPSLEIA</sequence>
<name>W6UUV2_ECHGR</name>